<dbReference type="GO" id="GO:0047617">
    <property type="term" value="F:fatty acyl-CoA hydrolase activity"/>
    <property type="evidence" value="ECO:0007669"/>
    <property type="project" value="InterPro"/>
</dbReference>
<evidence type="ECO:0000259" key="20">
    <source>
        <dbReference type="Pfam" id="PF03061"/>
    </source>
</evidence>
<evidence type="ECO:0000256" key="4">
    <source>
        <dbReference type="ARBA" id="ARBA00004514"/>
    </source>
</evidence>
<dbReference type="Gene3D" id="3.10.129.10">
    <property type="entry name" value="Hotdog Thioesterase"/>
    <property type="match status" value="1"/>
</dbReference>
<evidence type="ECO:0000313" key="22">
    <source>
        <dbReference type="Proteomes" id="UP000187203"/>
    </source>
</evidence>
<dbReference type="AlphaFoldDB" id="A0A1R3H8K4"/>
<dbReference type="GO" id="GO:0005819">
    <property type="term" value="C:spindle"/>
    <property type="evidence" value="ECO:0007669"/>
    <property type="project" value="UniProtKB-SubCell"/>
</dbReference>
<comment type="caution">
    <text evidence="21">The sequence shown here is derived from an EMBL/GenBank/DDBJ whole genome shotgun (WGS) entry which is preliminary data.</text>
</comment>
<name>A0A1R3H8K4_9ROSI</name>
<evidence type="ECO:0000256" key="16">
    <source>
        <dbReference type="ARBA" id="ARBA00067273"/>
    </source>
</evidence>
<evidence type="ECO:0000256" key="2">
    <source>
        <dbReference type="ARBA" id="ARBA00004173"/>
    </source>
</evidence>
<dbReference type="PANTHER" id="PTHR21660">
    <property type="entry name" value="THIOESTERASE SUPERFAMILY MEMBER-RELATED"/>
    <property type="match status" value="1"/>
</dbReference>
<evidence type="ECO:0000256" key="8">
    <source>
        <dbReference type="ARBA" id="ARBA00022990"/>
    </source>
</evidence>
<organism evidence="21 22">
    <name type="scientific">Corchorus olitorius</name>
    <dbReference type="NCBI Taxonomy" id="93759"/>
    <lineage>
        <taxon>Eukaryota</taxon>
        <taxon>Viridiplantae</taxon>
        <taxon>Streptophyta</taxon>
        <taxon>Embryophyta</taxon>
        <taxon>Tracheophyta</taxon>
        <taxon>Spermatophyta</taxon>
        <taxon>Magnoliopsida</taxon>
        <taxon>eudicotyledons</taxon>
        <taxon>Gunneridae</taxon>
        <taxon>Pentapetalae</taxon>
        <taxon>rosids</taxon>
        <taxon>malvids</taxon>
        <taxon>Malvales</taxon>
        <taxon>Malvaceae</taxon>
        <taxon>Grewioideae</taxon>
        <taxon>Apeibeae</taxon>
        <taxon>Corchorus</taxon>
    </lineage>
</organism>
<dbReference type="STRING" id="93759.A0A1R3H8K4"/>
<feature type="transmembrane region" description="Helical" evidence="19">
    <location>
        <begin position="61"/>
        <end position="81"/>
    </location>
</feature>
<dbReference type="EMBL" id="AWUE01020729">
    <property type="protein sequence ID" value="OMO66679.1"/>
    <property type="molecule type" value="Genomic_DNA"/>
</dbReference>
<dbReference type="OrthoDB" id="46529at2759"/>
<dbReference type="InterPro" id="IPR006683">
    <property type="entry name" value="Thioestr_dom"/>
</dbReference>
<comment type="similarity">
    <text evidence="5">Belongs to the thioesterase PaaI family.</text>
</comment>
<dbReference type="Proteomes" id="UP000187203">
    <property type="component" value="Unassembled WGS sequence"/>
</dbReference>
<keyword evidence="9" id="KW-0443">Lipid metabolism</keyword>
<evidence type="ECO:0000256" key="18">
    <source>
        <dbReference type="ARBA" id="ARBA00083956"/>
    </source>
</evidence>
<keyword evidence="19" id="KW-0812">Transmembrane</keyword>
<keyword evidence="10" id="KW-0496">Mitochondrion</keyword>
<evidence type="ECO:0000256" key="3">
    <source>
        <dbReference type="ARBA" id="ARBA00004186"/>
    </source>
</evidence>
<dbReference type="GO" id="GO:0005739">
    <property type="term" value="C:mitochondrion"/>
    <property type="evidence" value="ECO:0007669"/>
    <property type="project" value="UniProtKB-SubCell"/>
</dbReference>
<evidence type="ECO:0000256" key="1">
    <source>
        <dbReference type="ARBA" id="ARBA00004123"/>
    </source>
</evidence>
<protein>
    <recommendedName>
        <fullName evidence="16">Acyl-coenzyme A thioesterase 13</fullName>
    </recommendedName>
    <alternativeName>
        <fullName evidence="17">Hotdog-fold thioesterase superfamily member 2</fullName>
    </alternativeName>
    <alternativeName>
        <fullName evidence="18">Thioesterase superfamily member 2</fullName>
    </alternativeName>
</protein>
<keyword evidence="22" id="KW-1185">Reference proteome</keyword>
<evidence type="ECO:0000256" key="10">
    <source>
        <dbReference type="ARBA" id="ARBA00023128"/>
    </source>
</evidence>
<keyword evidence="8" id="KW-0007">Acetylation</keyword>
<proteinExistence type="inferred from homology"/>
<evidence type="ECO:0000256" key="6">
    <source>
        <dbReference type="ARBA" id="ARBA00022490"/>
    </source>
</evidence>
<evidence type="ECO:0000256" key="11">
    <source>
        <dbReference type="ARBA" id="ARBA00023212"/>
    </source>
</evidence>
<evidence type="ECO:0000256" key="13">
    <source>
        <dbReference type="ARBA" id="ARBA00052976"/>
    </source>
</evidence>
<keyword evidence="7" id="KW-0378">Hydrolase</keyword>
<evidence type="ECO:0000256" key="12">
    <source>
        <dbReference type="ARBA" id="ARBA00023242"/>
    </source>
</evidence>
<evidence type="ECO:0000256" key="17">
    <source>
        <dbReference type="ARBA" id="ARBA00081533"/>
    </source>
</evidence>
<gene>
    <name evidence="21" type="ORF">COLO4_30447</name>
</gene>
<dbReference type="InterPro" id="IPR029069">
    <property type="entry name" value="HotDog_dom_sf"/>
</dbReference>
<dbReference type="CDD" id="cd03443">
    <property type="entry name" value="PaaI_thioesterase"/>
    <property type="match status" value="1"/>
</dbReference>
<evidence type="ECO:0000256" key="15">
    <source>
        <dbReference type="ARBA" id="ARBA00064709"/>
    </source>
</evidence>
<feature type="domain" description="Thioesterase" evidence="20">
    <location>
        <begin position="59"/>
        <end position="132"/>
    </location>
</feature>
<keyword evidence="6" id="KW-0963">Cytoplasm</keyword>
<keyword evidence="11" id="KW-0206">Cytoskeleton</keyword>
<reference evidence="22" key="1">
    <citation type="submission" date="2013-09" db="EMBL/GenBank/DDBJ databases">
        <title>Corchorus olitorius genome sequencing.</title>
        <authorList>
            <person name="Alam M."/>
            <person name="Haque M.S."/>
            <person name="Islam M.S."/>
            <person name="Emdad E.M."/>
            <person name="Islam M.M."/>
            <person name="Ahmed B."/>
            <person name="Halim A."/>
            <person name="Hossen Q.M.M."/>
            <person name="Hossain M.Z."/>
            <person name="Ahmed R."/>
            <person name="Khan M.M."/>
            <person name="Islam R."/>
            <person name="Rashid M.M."/>
            <person name="Khan S.A."/>
            <person name="Rahman M.S."/>
            <person name="Alam M."/>
            <person name="Yahiya A.S."/>
            <person name="Khan M.S."/>
            <person name="Azam M.S."/>
            <person name="Haque T."/>
            <person name="Lashkar M.Z.H."/>
            <person name="Akhand A.I."/>
            <person name="Morshed G."/>
            <person name="Roy S."/>
            <person name="Uddin K.S."/>
            <person name="Rabeya T."/>
            <person name="Hossain A.S."/>
            <person name="Chowdhury A."/>
            <person name="Snigdha A.R."/>
            <person name="Mortoza M.S."/>
            <person name="Matin S.A."/>
            <person name="Hoque S.M.E."/>
            <person name="Islam M.K."/>
            <person name="Roy D.K."/>
            <person name="Haider R."/>
            <person name="Moosa M.M."/>
            <person name="Elias S.M."/>
            <person name="Hasan A.M."/>
            <person name="Jahan S."/>
            <person name="Shafiuddin M."/>
            <person name="Mahmood N."/>
            <person name="Shommy N.S."/>
        </authorList>
    </citation>
    <scope>NUCLEOTIDE SEQUENCE [LARGE SCALE GENOMIC DNA]</scope>
    <source>
        <strain evidence="22">cv. O-4</strain>
    </source>
</reference>
<dbReference type="InterPro" id="IPR039298">
    <property type="entry name" value="ACOT13"/>
</dbReference>
<evidence type="ECO:0000256" key="9">
    <source>
        <dbReference type="ARBA" id="ARBA00023098"/>
    </source>
</evidence>
<dbReference type="GO" id="GO:0006629">
    <property type="term" value="P:lipid metabolic process"/>
    <property type="evidence" value="ECO:0007669"/>
    <property type="project" value="UniProtKB-KW"/>
</dbReference>
<keyword evidence="19" id="KW-0472">Membrane</keyword>
<sequence>MGADNSLETSLIWLKNLVKGEVGQELEARALKGLKITHAQKGFLRFSFIVPSSASDVDGNWHVGAIATLVDIIGAVAIYSVSHRVKTSVDFSISYLSTAKIQEEVEVDAKVMANKGRLTQVMVEVRRKANGELIAMAKQWMASNSLTVSEISSKL</sequence>
<dbReference type="PANTHER" id="PTHR21660:SF46">
    <property type="entry name" value="SUPERFAMILY PROTEIN, PUTATIVE-RELATED"/>
    <property type="match status" value="1"/>
</dbReference>
<keyword evidence="19" id="KW-1133">Transmembrane helix</keyword>
<evidence type="ECO:0000256" key="19">
    <source>
        <dbReference type="SAM" id="Phobius"/>
    </source>
</evidence>
<evidence type="ECO:0000256" key="5">
    <source>
        <dbReference type="ARBA" id="ARBA00008324"/>
    </source>
</evidence>
<evidence type="ECO:0000313" key="21">
    <source>
        <dbReference type="EMBL" id="OMO66679.1"/>
    </source>
</evidence>
<dbReference type="Pfam" id="PF03061">
    <property type="entry name" value="4HBT"/>
    <property type="match status" value="1"/>
</dbReference>
<dbReference type="GO" id="GO:0005829">
    <property type="term" value="C:cytosol"/>
    <property type="evidence" value="ECO:0007669"/>
    <property type="project" value="UniProtKB-SubCell"/>
</dbReference>
<comment type="subcellular location">
    <subcellularLocation>
        <location evidence="3">Cytoplasm</location>
        <location evidence="3">Cytoskeleton</location>
        <location evidence="3">Spindle</location>
    </subcellularLocation>
    <subcellularLocation>
        <location evidence="4">Cytoplasm</location>
        <location evidence="4">Cytosol</location>
    </subcellularLocation>
    <subcellularLocation>
        <location evidence="2">Mitochondrion</location>
    </subcellularLocation>
    <subcellularLocation>
        <location evidence="1">Nucleus</location>
    </subcellularLocation>
</comment>
<evidence type="ECO:0000256" key="14">
    <source>
        <dbReference type="ARBA" id="ARBA00058205"/>
    </source>
</evidence>
<keyword evidence="12" id="KW-0539">Nucleus</keyword>
<comment type="catalytic activity">
    <reaction evidence="13">
        <text>a fatty acyl-CoA + H2O = a fatty acid + CoA + H(+)</text>
        <dbReference type="Rhea" id="RHEA:16781"/>
        <dbReference type="ChEBI" id="CHEBI:15377"/>
        <dbReference type="ChEBI" id="CHEBI:15378"/>
        <dbReference type="ChEBI" id="CHEBI:28868"/>
        <dbReference type="ChEBI" id="CHEBI:57287"/>
        <dbReference type="ChEBI" id="CHEBI:77636"/>
    </reaction>
    <physiologicalReaction direction="left-to-right" evidence="13">
        <dbReference type="Rhea" id="RHEA:16782"/>
    </physiologicalReaction>
</comment>
<comment type="subunit">
    <text evidence="15">Homotetramer. Interacts with PCTP.</text>
</comment>
<dbReference type="FunFam" id="3.10.129.10:FF:000021">
    <property type="entry name" value="Acyl-coenzyme A thioesterase 13"/>
    <property type="match status" value="1"/>
</dbReference>
<evidence type="ECO:0000256" key="7">
    <source>
        <dbReference type="ARBA" id="ARBA00022801"/>
    </source>
</evidence>
<dbReference type="GO" id="GO:0005634">
    <property type="term" value="C:nucleus"/>
    <property type="evidence" value="ECO:0007669"/>
    <property type="project" value="UniProtKB-SubCell"/>
</dbReference>
<comment type="function">
    <text evidence="14">Catalyzes the hydrolysis of acyl-CoAs into free fatty acids and coenzyme A (CoASH), regulating their respective intracellular levels. Has acyl-CoA thioesterase activity towards medium (C12) and long-chain (C18) fatty acyl-CoA substrates. Can also hydrolyze 3-hydroxyphenylacetyl-CoA and 3,4-dihydroxyphenylacetyl-CoA (in vitro). May play a role in controlling adaptive thermogenesis.</text>
</comment>
<accession>A0A1R3H8K4</accession>
<dbReference type="SUPFAM" id="SSF54637">
    <property type="entry name" value="Thioesterase/thiol ester dehydrase-isomerase"/>
    <property type="match status" value="1"/>
</dbReference>